<name>A0A917BXR5_9HYPH</name>
<dbReference type="PANTHER" id="PTHR33570:SF9">
    <property type="entry name" value="BLL4600 PROTEIN"/>
    <property type="match status" value="1"/>
</dbReference>
<protein>
    <submittedName>
        <fullName evidence="2">Cytochrome D ubiquinol oxidase subunit II</fullName>
    </submittedName>
</protein>
<dbReference type="Proteomes" id="UP000606044">
    <property type="component" value="Unassembled WGS sequence"/>
</dbReference>
<accession>A0A917BXR5</accession>
<reference evidence="2" key="1">
    <citation type="journal article" date="2014" name="Int. J. Syst. Evol. Microbiol.">
        <title>Complete genome sequence of Corynebacterium casei LMG S-19264T (=DSM 44701T), isolated from a smear-ripened cheese.</title>
        <authorList>
            <consortium name="US DOE Joint Genome Institute (JGI-PGF)"/>
            <person name="Walter F."/>
            <person name="Albersmeier A."/>
            <person name="Kalinowski J."/>
            <person name="Ruckert C."/>
        </authorList>
    </citation>
    <scope>NUCLEOTIDE SEQUENCE</scope>
    <source>
        <strain evidence="2">CCM 7897</strain>
    </source>
</reference>
<feature type="domain" description="Carboxymuconolactone decarboxylase-like" evidence="1">
    <location>
        <begin position="57"/>
        <end position="141"/>
    </location>
</feature>
<keyword evidence="3" id="KW-1185">Reference proteome</keyword>
<proteinExistence type="predicted"/>
<comment type="caution">
    <text evidence="2">The sequence shown here is derived from an EMBL/GenBank/DDBJ whole genome shotgun (WGS) entry which is preliminary data.</text>
</comment>
<evidence type="ECO:0000259" key="1">
    <source>
        <dbReference type="Pfam" id="PF02627"/>
    </source>
</evidence>
<dbReference type="Gene3D" id="1.20.1290.10">
    <property type="entry name" value="AhpD-like"/>
    <property type="match status" value="1"/>
</dbReference>
<dbReference type="EMBL" id="BMCT01000002">
    <property type="protein sequence ID" value="GGF62341.1"/>
    <property type="molecule type" value="Genomic_DNA"/>
</dbReference>
<sequence length="146" mass="15715">MSKLLNTLLIVGGMTISGYAGALLHAQAQAQTASKPHAPVGERAPSRAQQLMGDIAPKLAELTDEVLFADVWERPELSKRDRSLVTVAALIALNRPDQLRSHMALARTNGVTETEMVEVITHLAFYAGWPSGVSAVGIARDVFKKN</sequence>
<dbReference type="RefSeq" id="WP_188578456.1">
    <property type="nucleotide sequence ID" value="NZ_BMCT01000002.1"/>
</dbReference>
<organism evidence="2 3">
    <name type="scientific">Azorhizobium oxalatiphilum</name>
    <dbReference type="NCBI Taxonomy" id="980631"/>
    <lineage>
        <taxon>Bacteria</taxon>
        <taxon>Pseudomonadati</taxon>
        <taxon>Pseudomonadota</taxon>
        <taxon>Alphaproteobacteria</taxon>
        <taxon>Hyphomicrobiales</taxon>
        <taxon>Xanthobacteraceae</taxon>
        <taxon>Azorhizobium</taxon>
    </lineage>
</organism>
<dbReference type="InterPro" id="IPR052512">
    <property type="entry name" value="4CMD/NDH-1_regulator"/>
</dbReference>
<reference evidence="2" key="2">
    <citation type="submission" date="2020-09" db="EMBL/GenBank/DDBJ databases">
        <authorList>
            <person name="Sun Q."/>
            <person name="Sedlacek I."/>
        </authorList>
    </citation>
    <scope>NUCLEOTIDE SEQUENCE</scope>
    <source>
        <strain evidence="2">CCM 7897</strain>
    </source>
</reference>
<dbReference type="AlphaFoldDB" id="A0A917BXR5"/>
<dbReference type="Pfam" id="PF02627">
    <property type="entry name" value="CMD"/>
    <property type="match status" value="1"/>
</dbReference>
<dbReference type="InterPro" id="IPR003779">
    <property type="entry name" value="CMD-like"/>
</dbReference>
<evidence type="ECO:0000313" key="2">
    <source>
        <dbReference type="EMBL" id="GGF62341.1"/>
    </source>
</evidence>
<dbReference type="PANTHER" id="PTHR33570">
    <property type="entry name" value="4-CARBOXYMUCONOLACTONE DECARBOXYLASE FAMILY PROTEIN"/>
    <property type="match status" value="1"/>
</dbReference>
<dbReference type="SUPFAM" id="SSF69118">
    <property type="entry name" value="AhpD-like"/>
    <property type="match status" value="1"/>
</dbReference>
<dbReference type="InterPro" id="IPR029032">
    <property type="entry name" value="AhpD-like"/>
</dbReference>
<gene>
    <name evidence="2" type="ORF">GCM10007301_22580</name>
</gene>
<dbReference type="GO" id="GO:0051920">
    <property type="term" value="F:peroxiredoxin activity"/>
    <property type="evidence" value="ECO:0007669"/>
    <property type="project" value="InterPro"/>
</dbReference>
<evidence type="ECO:0000313" key="3">
    <source>
        <dbReference type="Proteomes" id="UP000606044"/>
    </source>
</evidence>